<dbReference type="AlphaFoldDB" id="A0AA86UU88"/>
<evidence type="ECO:0000256" key="1">
    <source>
        <dbReference type="SAM" id="Phobius"/>
    </source>
</evidence>
<reference evidence="2" key="1">
    <citation type="submission" date="2023-06" db="EMBL/GenBank/DDBJ databases">
        <authorList>
            <person name="Kurt Z."/>
        </authorList>
    </citation>
    <scope>NUCLEOTIDE SEQUENCE</scope>
</reference>
<feature type="transmembrane region" description="Helical" evidence="1">
    <location>
        <begin position="6"/>
        <end position="30"/>
    </location>
</feature>
<organism evidence="2">
    <name type="scientific">Hexamita inflata</name>
    <dbReference type="NCBI Taxonomy" id="28002"/>
    <lineage>
        <taxon>Eukaryota</taxon>
        <taxon>Metamonada</taxon>
        <taxon>Diplomonadida</taxon>
        <taxon>Hexamitidae</taxon>
        <taxon>Hexamitinae</taxon>
        <taxon>Hexamita</taxon>
    </lineage>
</organism>
<evidence type="ECO:0000313" key="4">
    <source>
        <dbReference type="Proteomes" id="UP001642409"/>
    </source>
</evidence>
<name>A0AA86UU88_9EUKA</name>
<gene>
    <name evidence="3" type="ORF">HINF_LOCUS12017</name>
    <name evidence="2" type="ORF">HINF_LOCUS52727</name>
</gene>
<proteinExistence type="predicted"/>
<evidence type="ECO:0000313" key="2">
    <source>
        <dbReference type="EMBL" id="CAI9965082.1"/>
    </source>
</evidence>
<keyword evidence="1" id="KW-0472">Membrane</keyword>
<keyword evidence="1" id="KW-1133">Transmembrane helix</keyword>
<evidence type="ECO:0000313" key="3">
    <source>
        <dbReference type="EMBL" id="CAL5991278.1"/>
    </source>
</evidence>
<dbReference type="EMBL" id="CAXDID020000027">
    <property type="protein sequence ID" value="CAL5991278.1"/>
    <property type="molecule type" value="Genomic_DNA"/>
</dbReference>
<sequence>MKYYVTYHYWLCCQLLTASIKLSLLVLRLFQSVAFLYTRSRTNSMPFLGSNKLADANRVTFNCENKTLLTETIHLRKEASEESEYSPLNSMVVAFYVEDLYQHILFQKL</sequence>
<dbReference type="Proteomes" id="UP001642409">
    <property type="component" value="Unassembled WGS sequence"/>
</dbReference>
<reference evidence="3 4" key="2">
    <citation type="submission" date="2024-07" db="EMBL/GenBank/DDBJ databases">
        <authorList>
            <person name="Akdeniz Z."/>
        </authorList>
    </citation>
    <scope>NUCLEOTIDE SEQUENCE [LARGE SCALE GENOMIC DNA]</scope>
</reference>
<dbReference type="EMBL" id="CATOUU010000985">
    <property type="protein sequence ID" value="CAI9965082.1"/>
    <property type="molecule type" value="Genomic_DNA"/>
</dbReference>
<keyword evidence="4" id="KW-1185">Reference proteome</keyword>
<comment type="caution">
    <text evidence="2">The sequence shown here is derived from an EMBL/GenBank/DDBJ whole genome shotgun (WGS) entry which is preliminary data.</text>
</comment>
<protein>
    <submittedName>
        <fullName evidence="3">Hypothetical_protein</fullName>
    </submittedName>
</protein>
<accession>A0AA86UU88</accession>
<keyword evidence="1" id="KW-0812">Transmembrane</keyword>